<keyword evidence="1" id="KW-0472">Membrane</keyword>
<protein>
    <submittedName>
        <fullName evidence="2">Uncharacterized protein</fullName>
    </submittedName>
</protein>
<dbReference type="EMBL" id="ML003807">
    <property type="protein sequence ID" value="RKP33499.1"/>
    <property type="molecule type" value="Genomic_DNA"/>
</dbReference>
<proteinExistence type="predicted"/>
<keyword evidence="1" id="KW-0812">Transmembrane</keyword>
<feature type="transmembrane region" description="Helical" evidence="1">
    <location>
        <begin position="46"/>
        <end position="64"/>
    </location>
</feature>
<evidence type="ECO:0000313" key="2">
    <source>
        <dbReference type="EMBL" id="RKP33499.1"/>
    </source>
</evidence>
<keyword evidence="3" id="KW-1185">Reference proteome</keyword>
<dbReference type="AlphaFoldDB" id="A0A4V1J3W7"/>
<reference evidence="3" key="1">
    <citation type="journal article" date="2018" name="Nat. Microbiol.">
        <title>Leveraging single-cell genomics to expand the fungal tree of life.</title>
        <authorList>
            <person name="Ahrendt S.R."/>
            <person name="Quandt C.A."/>
            <person name="Ciobanu D."/>
            <person name="Clum A."/>
            <person name="Salamov A."/>
            <person name="Andreopoulos B."/>
            <person name="Cheng J.F."/>
            <person name="Woyke T."/>
            <person name="Pelin A."/>
            <person name="Henrissat B."/>
            <person name="Reynolds N.K."/>
            <person name="Benny G.L."/>
            <person name="Smith M.E."/>
            <person name="James T.Y."/>
            <person name="Grigoriev I.V."/>
        </authorList>
    </citation>
    <scope>NUCLEOTIDE SEQUENCE [LARGE SCALE GENOMIC DNA]</scope>
    <source>
        <strain evidence="3">RSA 468</strain>
    </source>
</reference>
<evidence type="ECO:0000313" key="3">
    <source>
        <dbReference type="Proteomes" id="UP000268162"/>
    </source>
</evidence>
<feature type="transmembrane region" description="Helical" evidence="1">
    <location>
        <begin position="129"/>
        <end position="155"/>
    </location>
</feature>
<name>A0A4V1J3W7_9FUNG</name>
<evidence type="ECO:0000256" key="1">
    <source>
        <dbReference type="SAM" id="Phobius"/>
    </source>
</evidence>
<dbReference type="Proteomes" id="UP000268162">
    <property type="component" value="Unassembled WGS sequence"/>
</dbReference>
<feature type="transmembrane region" description="Helical" evidence="1">
    <location>
        <begin position="76"/>
        <end position="98"/>
    </location>
</feature>
<sequence length="185" mass="20317">MSSPRFAGCLSAPALRWLSLTISILYTTVAALRLLTWSLSQPALVLVYYLATLALCGLGLRGILRSKVLLVRMFALLVCFDTILSFGTYIVLAALAFAPRTTSLACSVITQSNAAKFSVEVCLANYRKFAIALIAVFTVMIAFNLYFACVIWTFYRQLRDGQAGASNDSHMEYTAVAKEEESEKV</sequence>
<accession>A0A4V1J3W7</accession>
<feature type="transmembrane region" description="Helical" evidence="1">
    <location>
        <begin position="20"/>
        <end position="40"/>
    </location>
</feature>
<keyword evidence="1" id="KW-1133">Transmembrane helix</keyword>
<organism evidence="2 3">
    <name type="scientific">Dimargaris cristalligena</name>
    <dbReference type="NCBI Taxonomy" id="215637"/>
    <lineage>
        <taxon>Eukaryota</taxon>
        <taxon>Fungi</taxon>
        <taxon>Fungi incertae sedis</taxon>
        <taxon>Zoopagomycota</taxon>
        <taxon>Kickxellomycotina</taxon>
        <taxon>Dimargaritomycetes</taxon>
        <taxon>Dimargaritales</taxon>
        <taxon>Dimargaritaceae</taxon>
        <taxon>Dimargaris</taxon>
    </lineage>
</organism>
<gene>
    <name evidence="2" type="ORF">BJ085DRAFT_40129</name>
</gene>